<dbReference type="SUPFAM" id="SSF50891">
    <property type="entry name" value="Cyclophilin-like"/>
    <property type="match status" value="1"/>
</dbReference>
<keyword evidence="1" id="KW-0732">Signal</keyword>
<dbReference type="Pfam" id="PF00160">
    <property type="entry name" value="Pro_isomerase"/>
    <property type="match status" value="1"/>
</dbReference>
<dbReference type="Gene3D" id="2.40.100.10">
    <property type="entry name" value="Cyclophilin-like"/>
    <property type="match status" value="1"/>
</dbReference>
<accession>A0A250XEK0</accession>
<dbReference type="AlphaFoldDB" id="A0A250XEK0"/>
<evidence type="ECO:0000256" key="1">
    <source>
        <dbReference type="SAM" id="SignalP"/>
    </source>
</evidence>
<evidence type="ECO:0000259" key="2">
    <source>
        <dbReference type="PROSITE" id="PS50072"/>
    </source>
</evidence>
<gene>
    <name evidence="3" type="ORF">CEUSTIGMA_g8922.t1</name>
</gene>
<proteinExistence type="predicted"/>
<dbReference type="InterPro" id="IPR002130">
    <property type="entry name" value="Cyclophilin-type_PPIase_dom"/>
</dbReference>
<feature type="signal peptide" evidence="1">
    <location>
        <begin position="1"/>
        <end position="24"/>
    </location>
</feature>
<reference evidence="3 4" key="1">
    <citation type="submission" date="2017-08" db="EMBL/GenBank/DDBJ databases">
        <title>Acidophilic green algal genome provides insights into adaptation to an acidic environment.</title>
        <authorList>
            <person name="Hirooka S."/>
            <person name="Hirose Y."/>
            <person name="Kanesaki Y."/>
            <person name="Higuchi S."/>
            <person name="Fujiwara T."/>
            <person name="Onuma R."/>
            <person name="Era A."/>
            <person name="Ohbayashi R."/>
            <person name="Uzuka A."/>
            <person name="Nozaki H."/>
            <person name="Yoshikawa H."/>
            <person name="Miyagishima S.Y."/>
        </authorList>
    </citation>
    <scope>NUCLEOTIDE SEQUENCE [LARGE SCALE GENOMIC DNA]</scope>
    <source>
        <strain evidence="3 4">NIES-2499</strain>
    </source>
</reference>
<dbReference type="STRING" id="1157962.A0A250XEK0"/>
<dbReference type="GO" id="GO:0003755">
    <property type="term" value="F:peptidyl-prolyl cis-trans isomerase activity"/>
    <property type="evidence" value="ECO:0007669"/>
    <property type="project" value="InterPro"/>
</dbReference>
<feature type="domain" description="PPIase cyclophilin-type" evidence="2">
    <location>
        <begin position="41"/>
        <end position="169"/>
    </location>
</feature>
<protein>
    <recommendedName>
        <fullName evidence="2">PPIase cyclophilin-type domain-containing protein</fullName>
    </recommendedName>
</protein>
<name>A0A250XEK0_9CHLO</name>
<dbReference type="Proteomes" id="UP000232323">
    <property type="component" value="Unassembled WGS sequence"/>
</dbReference>
<dbReference type="PANTHER" id="PTHR47511:SF1">
    <property type="entry name" value="PEPTIDYL-PROLYL CIS-TRANS ISOMERASE CYP23"/>
    <property type="match status" value="1"/>
</dbReference>
<organism evidence="3 4">
    <name type="scientific">Chlamydomonas eustigma</name>
    <dbReference type="NCBI Taxonomy" id="1157962"/>
    <lineage>
        <taxon>Eukaryota</taxon>
        <taxon>Viridiplantae</taxon>
        <taxon>Chlorophyta</taxon>
        <taxon>core chlorophytes</taxon>
        <taxon>Chlorophyceae</taxon>
        <taxon>CS clade</taxon>
        <taxon>Chlamydomonadales</taxon>
        <taxon>Chlamydomonadaceae</taxon>
        <taxon>Chlamydomonas</taxon>
    </lineage>
</organism>
<dbReference type="InterPro" id="IPR029000">
    <property type="entry name" value="Cyclophilin-like_dom_sf"/>
</dbReference>
<comment type="caution">
    <text evidence="3">The sequence shown here is derived from an EMBL/GenBank/DDBJ whole genome shotgun (WGS) entry which is preliminary data.</text>
</comment>
<dbReference type="PROSITE" id="PS50072">
    <property type="entry name" value="CSA_PPIASE_2"/>
    <property type="match status" value="1"/>
</dbReference>
<sequence>MSRYVHILTQHCSVLLISLNFVLSSEIVPKISNERVVFQIPQGDIEFAFFPEVAPKTSDHIFELVTLGLYTGNHFFRVDKGFVAQTADVAGGRKPSEPLNEQQKAIAFQTVPLEVQQGVKHHEGIVSMARGSATDSGASSFFIMLGSAPHLDMQYGIFGCVRMFDVYGL</sequence>
<dbReference type="InterPro" id="IPR044233">
    <property type="entry name" value="CYP23-like"/>
</dbReference>
<evidence type="ECO:0000313" key="4">
    <source>
        <dbReference type="Proteomes" id="UP000232323"/>
    </source>
</evidence>
<keyword evidence="4" id="KW-1185">Reference proteome</keyword>
<evidence type="ECO:0000313" key="3">
    <source>
        <dbReference type="EMBL" id="GAX81493.1"/>
    </source>
</evidence>
<feature type="chain" id="PRO_5012558203" description="PPIase cyclophilin-type domain-containing protein" evidence="1">
    <location>
        <begin position="25"/>
        <end position="169"/>
    </location>
</feature>
<dbReference type="EMBL" id="BEGY01000066">
    <property type="protein sequence ID" value="GAX81493.1"/>
    <property type="molecule type" value="Genomic_DNA"/>
</dbReference>
<dbReference type="PANTHER" id="PTHR47511">
    <property type="entry name" value="PEPTIDYL-PROLYL CIS-TRANS ISOMERASE CYP23"/>
    <property type="match status" value="1"/>
</dbReference>
<dbReference type="OrthoDB" id="408413at2759"/>